<dbReference type="InterPro" id="IPR000073">
    <property type="entry name" value="AB_hydrolase_1"/>
</dbReference>
<dbReference type="Proteomes" id="UP001596137">
    <property type="component" value="Unassembled WGS sequence"/>
</dbReference>
<name>A0ABW1NB64_9ACTN</name>
<evidence type="ECO:0000313" key="2">
    <source>
        <dbReference type="EMBL" id="MFC6080406.1"/>
    </source>
</evidence>
<gene>
    <name evidence="2" type="ORF">ACFP1K_04510</name>
</gene>
<dbReference type="GO" id="GO:0016787">
    <property type="term" value="F:hydrolase activity"/>
    <property type="evidence" value="ECO:0007669"/>
    <property type="project" value="UniProtKB-KW"/>
</dbReference>
<dbReference type="Gene3D" id="3.40.50.1820">
    <property type="entry name" value="alpha/beta hydrolase"/>
    <property type="match status" value="1"/>
</dbReference>
<evidence type="ECO:0000313" key="3">
    <source>
        <dbReference type="Proteomes" id="UP001596137"/>
    </source>
</evidence>
<evidence type="ECO:0000259" key="1">
    <source>
        <dbReference type="Pfam" id="PF00561"/>
    </source>
</evidence>
<dbReference type="EMBL" id="JBHSRF010000004">
    <property type="protein sequence ID" value="MFC6080406.1"/>
    <property type="molecule type" value="Genomic_DNA"/>
</dbReference>
<dbReference type="Pfam" id="PF00561">
    <property type="entry name" value="Abhydrolase_1"/>
    <property type="match status" value="1"/>
</dbReference>
<dbReference type="SUPFAM" id="SSF53474">
    <property type="entry name" value="alpha/beta-Hydrolases"/>
    <property type="match status" value="1"/>
</dbReference>
<dbReference type="InterPro" id="IPR050471">
    <property type="entry name" value="AB_hydrolase"/>
</dbReference>
<reference evidence="3" key="1">
    <citation type="journal article" date="2019" name="Int. J. Syst. Evol. Microbiol.">
        <title>The Global Catalogue of Microorganisms (GCM) 10K type strain sequencing project: providing services to taxonomists for standard genome sequencing and annotation.</title>
        <authorList>
            <consortium name="The Broad Institute Genomics Platform"/>
            <consortium name="The Broad Institute Genome Sequencing Center for Infectious Disease"/>
            <person name="Wu L."/>
            <person name="Ma J."/>
        </authorList>
    </citation>
    <scope>NUCLEOTIDE SEQUENCE [LARGE SCALE GENOMIC DNA]</scope>
    <source>
        <strain evidence="3">JCM 30346</strain>
    </source>
</reference>
<keyword evidence="2" id="KW-0378">Hydrolase</keyword>
<feature type="domain" description="AB hydrolase-1" evidence="1">
    <location>
        <begin position="22"/>
        <end position="148"/>
    </location>
</feature>
<sequence length="270" mass="29112">MKTSTLPVPGARLYYEAHGSGPVLLLIAGGNGDAAGFTGMARLLAGRYTVVAYDPRGNSRSELTEPPGTQRIETHADDAHLLLKEVAGEPAYVFGSSSGALVGLDLITRHPGQVRALVAHEPPAVTVLPDRDHWLAFLDGVRDTYMSRGVDAAVAEFSGALGQRPVMEPQGELPPGVREIVARIRRNFDFFFAHEVTSFPRYEPDLPALRTAPVVLGGGLESRDQMPYQATAELATRLGTEVLDFPGDHVGYIPHAAAFAERLHEVLTRN</sequence>
<accession>A0ABW1NB64</accession>
<organism evidence="2 3">
    <name type="scientific">Sphaerisporangium aureirubrum</name>
    <dbReference type="NCBI Taxonomy" id="1544736"/>
    <lineage>
        <taxon>Bacteria</taxon>
        <taxon>Bacillati</taxon>
        <taxon>Actinomycetota</taxon>
        <taxon>Actinomycetes</taxon>
        <taxon>Streptosporangiales</taxon>
        <taxon>Streptosporangiaceae</taxon>
        <taxon>Sphaerisporangium</taxon>
    </lineage>
</organism>
<proteinExistence type="predicted"/>
<dbReference type="InterPro" id="IPR029058">
    <property type="entry name" value="AB_hydrolase_fold"/>
</dbReference>
<protein>
    <submittedName>
        <fullName evidence="2">Alpha/beta fold hydrolase</fullName>
    </submittedName>
</protein>
<keyword evidence="3" id="KW-1185">Reference proteome</keyword>
<comment type="caution">
    <text evidence="2">The sequence shown here is derived from an EMBL/GenBank/DDBJ whole genome shotgun (WGS) entry which is preliminary data.</text>
</comment>
<dbReference type="PANTHER" id="PTHR43433">
    <property type="entry name" value="HYDROLASE, ALPHA/BETA FOLD FAMILY PROTEIN"/>
    <property type="match status" value="1"/>
</dbReference>
<dbReference type="PANTHER" id="PTHR43433:SF5">
    <property type="entry name" value="AB HYDROLASE-1 DOMAIN-CONTAINING PROTEIN"/>
    <property type="match status" value="1"/>
</dbReference>
<dbReference type="RefSeq" id="WP_380747179.1">
    <property type="nucleotide sequence ID" value="NZ_JBHSRF010000004.1"/>
</dbReference>